<dbReference type="EMBL" id="JACOGF010000004">
    <property type="protein sequence ID" value="MBC3917611.1"/>
    <property type="molecule type" value="Genomic_DNA"/>
</dbReference>
<dbReference type="Proteomes" id="UP000650424">
    <property type="component" value="Unassembled WGS sequence"/>
</dbReference>
<accession>A0ABR6ZNZ3</accession>
<gene>
    <name evidence="1" type="ORF">H8L32_09020</name>
</gene>
<evidence type="ECO:0000313" key="1">
    <source>
        <dbReference type="EMBL" id="MBC3917611.1"/>
    </source>
</evidence>
<comment type="caution">
    <text evidence="1">The sequence shown here is derived from an EMBL/GenBank/DDBJ whole genome shotgun (WGS) entry which is preliminary data.</text>
</comment>
<protein>
    <submittedName>
        <fullName evidence="1">Uncharacterized protein</fullName>
    </submittedName>
</protein>
<reference evidence="1 2" key="1">
    <citation type="submission" date="2020-08" db="EMBL/GenBank/DDBJ databases">
        <title>Novel species isolated from subtropical streams in China.</title>
        <authorList>
            <person name="Lu H."/>
        </authorList>
    </citation>
    <scope>NUCLEOTIDE SEQUENCE [LARGE SCALE GENOMIC DNA]</scope>
    <source>
        <strain evidence="1 2">CY18W</strain>
    </source>
</reference>
<keyword evidence="2" id="KW-1185">Reference proteome</keyword>
<organism evidence="1 2">
    <name type="scientific">Undibacterium hunanense</name>
    <dbReference type="NCBI Taxonomy" id="2762292"/>
    <lineage>
        <taxon>Bacteria</taxon>
        <taxon>Pseudomonadati</taxon>
        <taxon>Pseudomonadota</taxon>
        <taxon>Betaproteobacteria</taxon>
        <taxon>Burkholderiales</taxon>
        <taxon>Oxalobacteraceae</taxon>
        <taxon>Undibacterium</taxon>
    </lineage>
</organism>
<evidence type="ECO:0000313" key="2">
    <source>
        <dbReference type="Proteomes" id="UP000650424"/>
    </source>
</evidence>
<proteinExistence type="predicted"/>
<name>A0ABR6ZNZ3_9BURK</name>
<dbReference type="RefSeq" id="WP_186946865.1">
    <property type="nucleotide sequence ID" value="NZ_JACOGF010000004.1"/>
</dbReference>
<sequence>MRRISCDYHELGNADYGSVLNFIISSPVQHGDLTHFLAACQVDTSKAIGIMKSWPNHFEIVRNLKQFANIDLPHPSQWRESLLFQDEWNECEVAINVGDTLIWYCWSTSS</sequence>